<reference evidence="2" key="2">
    <citation type="submission" date="2025-08" db="UniProtKB">
        <authorList>
            <consortium name="Ensembl"/>
        </authorList>
    </citation>
    <scope>IDENTIFICATION</scope>
</reference>
<dbReference type="AlphaFoldDB" id="A0A8D2G9G2"/>
<keyword evidence="3" id="KW-1185">Reference proteome</keyword>
<protein>
    <submittedName>
        <fullName evidence="2">Uncharacterized protein</fullName>
    </submittedName>
</protein>
<organism evidence="2 3">
    <name type="scientific">Theropithecus gelada</name>
    <name type="common">Gelada baboon</name>
    <dbReference type="NCBI Taxonomy" id="9565"/>
    <lineage>
        <taxon>Eukaryota</taxon>
        <taxon>Metazoa</taxon>
        <taxon>Chordata</taxon>
        <taxon>Craniata</taxon>
        <taxon>Vertebrata</taxon>
        <taxon>Euteleostomi</taxon>
        <taxon>Mammalia</taxon>
        <taxon>Eutheria</taxon>
        <taxon>Euarchontoglires</taxon>
        <taxon>Primates</taxon>
        <taxon>Haplorrhini</taxon>
        <taxon>Catarrhini</taxon>
        <taxon>Cercopithecidae</taxon>
        <taxon>Cercopithecinae</taxon>
        <taxon>Theropithecus</taxon>
    </lineage>
</organism>
<dbReference type="Ensembl" id="ENSTGET00000039917.1">
    <property type="protein sequence ID" value="ENSTGEP00000033610.1"/>
    <property type="gene ID" value="ENSTGEG00000026838.1"/>
</dbReference>
<reference evidence="2" key="3">
    <citation type="submission" date="2025-09" db="UniProtKB">
        <authorList>
            <consortium name="Ensembl"/>
        </authorList>
    </citation>
    <scope>IDENTIFICATION</scope>
</reference>
<evidence type="ECO:0000313" key="2">
    <source>
        <dbReference type="Ensembl" id="ENSTGEP00000033610.1"/>
    </source>
</evidence>
<feature type="compositionally biased region" description="Basic and acidic residues" evidence="1">
    <location>
        <begin position="52"/>
        <end position="68"/>
    </location>
</feature>
<accession>A0A8D2G9G2</accession>
<feature type="region of interest" description="Disordered" evidence="1">
    <location>
        <begin position="46"/>
        <end position="68"/>
    </location>
</feature>
<name>A0A8D2G9G2_THEGE</name>
<evidence type="ECO:0000313" key="3">
    <source>
        <dbReference type="Proteomes" id="UP000694411"/>
    </source>
</evidence>
<evidence type="ECO:0000256" key="1">
    <source>
        <dbReference type="SAM" id="MobiDB-lite"/>
    </source>
</evidence>
<sequence>GHTRKQALRGDGQHPGPAWRMGRWEIGWTLILIKYRPGAVAQACNPSTLGGRDGRITRSGDRNHPNMG</sequence>
<proteinExistence type="predicted"/>
<reference evidence="2" key="1">
    <citation type="submission" date="2018-05" db="EMBL/GenBank/DDBJ databases">
        <title>Whole genome of Theropithecus gelada.</title>
        <authorList>
            <person name="Chiou K.L."/>
            <person name="Snyder-Mackler N."/>
        </authorList>
    </citation>
    <scope>NUCLEOTIDE SEQUENCE [LARGE SCALE GENOMIC DNA]</scope>
</reference>
<dbReference type="Proteomes" id="UP000694411">
    <property type="component" value="Chromosome 10"/>
</dbReference>